<dbReference type="Pfam" id="PF08281">
    <property type="entry name" value="Sigma70_r4_2"/>
    <property type="match status" value="1"/>
</dbReference>
<dbReference type="InterPro" id="IPR013324">
    <property type="entry name" value="RNA_pol_sigma_r3/r4-like"/>
</dbReference>
<protein>
    <recommendedName>
        <fullName evidence="6">RNA polymerase sigma factor</fullName>
    </recommendedName>
</protein>
<evidence type="ECO:0000256" key="3">
    <source>
        <dbReference type="ARBA" id="ARBA00023082"/>
    </source>
</evidence>
<dbReference type="NCBIfam" id="TIGR02937">
    <property type="entry name" value="sigma70-ECF"/>
    <property type="match status" value="1"/>
</dbReference>
<dbReference type="InterPro" id="IPR000838">
    <property type="entry name" value="RNA_pol_sigma70_ECF_CS"/>
</dbReference>
<keyword evidence="2 6" id="KW-0805">Transcription regulation</keyword>
<evidence type="ECO:0000256" key="5">
    <source>
        <dbReference type="ARBA" id="ARBA00023163"/>
    </source>
</evidence>
<dbReference type="GO" id="GO:0003677">
    <property type="term" value="F:DNA binding"/>
    <property type="evidence" value="ECO:0007669"/>
    <property type="project" value="UniProtKB-KW"/>
</dbReference>
<keyword evidence="3 6" id="KW-0731">Sigma factor</keyword>
<proteinExistence type="inferred from homology"/>
<accession>A0A212LJ32</accession>
<evidence type="ECO:0000259" key="7">
    <source>
        <dbReference type="Pfam" id="PF04542"/>
    </source>
</evidence>
<dbReference type="RefSeq" id="WP_288197437.1">
    <property type="nucleotide sequence ID" value="NZ_LT608334.1"/>
</dbReference>
<evidence type="ECO:0000259" key="8">
    <source>
        <dbReference type="Pfam" id="PF08281"/>
    </source>
</evidence>
<dbReference type="SUPFAM" id="SSF88946">
    <property type="entry name" value="Sigma2 domain of RNA polymerase sigma factors"/>
    <property type="match status" value="1"/>
</dbReference>
<feature type="domain" description="RNA polymerase sigma factor 70 region 4 type 2" evidence="8">
    <location>
        <begin position="157"/>
        <end position="208"/>
    </location>
</feature>
<dbReference type="InterPro" id="IPR039425">
    <property type="entry name" value="RNA_pol_sigma-70-like"/>
</dbReference>
<dbReference type="InterPro" id="IPR007627">
    <property type="entry name" value="RNA_pol_sigma70_r2"/>
</dbReference>
<evidence type="ECO:0000313" key="9">
    <source>
        <dbReference type="EMBL" id="SCM77552.1"/>
    </source>
</evidence>
<evidence type="ECO:0000256" key="6">
    <source>
        <dbReference type="RuleBase" id="RU000716"/>
    </source>
</evidence>
<evidence type="ECO:0000256" key="2">
    <source>
        <dbReference type="ARBA" id="ARBA00023015"/>
    </source>
</evidence>
<dbReference type="InterPro" id="IPR036388">
    <property type="entry name" value="WH-like_DNA-bd_sf"/>
</dbReference>
<dbReference type="GO" id="GO:0006352">
    <property type="term" value="P:DNA-templated transcription initiation"/>
    <property type="evidence" value="ECO:0007669"/>
    <property type="project" value="InterPro"/>
</dbReference>
<dbReference type="PROSITE" id="PS01063">
    <property type="entry name" value="SIGMA70_ECF"/>
    <property type="match status" value="1"/>
</dbReference>
<dbReference type="SUPFAM" id="SSF88659">
    <property type="entry name" value="Sigma3 and sigma4 domains of RNA polymerase sigma factors"/>
    <property type="match status" value="1"/>
</dbReference>
<reference evidence="9" key="1">
    <citation type="submission" date="2016-08" db="EMBL/GenBank/DDBJ databases">
        <authorList>
            <person name="Seilhamer J.J."/>
        </authorList>
    </citation>
    <scope>NUCLEOTIDE SEQUENCE</scope>
    <source>
        <strain evidence="9">86</strain>
    </source>
</reference>
<organism evidence="9">
    <name type="scientific">uncultured Pleomorphomonas sp</name>
    <dbReference type="NCBI Taxonomy" id="442121"/>
    <lineage>
        <taxon>Bacteria</taxon>
        <taxon>Pseudomonadati</taxon>
        <taxon>Pseudomonadota</taxon>
        <taxon>Alphaproteobacteria</taxon>
        <taxon>Hyphomicrobiales</taxon>
        <taxon>Pleomorphomonadaceae</taxon>
        <taxon>Pleomorphomonas</taxon>
        <taxon>environmental samples</taxon>
    </lineage>
</organism>
<evidence type="ECO:0000256" key="1">
    <source>
        <dbReference type="ARBA" id="ARBA00010641"/>
    </source>
</evidence>
<name>A0A212LJ32_9HYPH</name>
<dbReference type="AlphaFoldDB" id="A0A212LJ32"/>
<dbReference type="GO" id="GO:0016987">
    <property type="term" value="F:sigma factor activity"/>
    <property type="evidence" value="ECO:0007669"/>
    <property type="project" value="UniProtKB-KW"/>
</dbReference>
<dbReference type="InterPro" id="IPR013325">
    <property type="entry name" value="RNA_pol_sigma_r2"/>
</dbReference>
<sequence length="221" mass="24882">MRAQELAAPWREMEFEWDALALLIKWNLGAGMVEPRAYNKATDDELLFWSAQGDRRAFDEIVVRHGSFVLSVASRLIPNFRDAEDIAQDAMVKVWHQADRFNPKRAQFRTWIYQIVVNLCIDSRRRKKPESLPENFDAVDPGAAADEILSNAERDAALVAAIRALPASQQAAMILVYEEGVSGAEAGRILGLSAKAIERLLARARTTLRERLLAQHDKQGE</sequence>
<dbReference type="PANTHER" id="PTHR43133:SF8">
    <property type="entry name" value="RNA POLYMERASE SIGMA FACTOR HI_1459-RELATED"/>
    <property type="match status" value="1"/>
</dbReference>
<dbReference type="InterPro" id="IPR014284">
    <property type="entry name" value="RNA_pol_sigma-70_dom"/>
</dbReference>
<dbReference type="EMBL" id="FMJD01000008">
    <property type="protein sequence ID" value="SCM77552.1"/>
    <property type="molecule type" value="Genomic_DNA"/>
</dbReference>
<comment type="similarity">
    <text evidence="1 6">Belongs to the sigma-70 factor family. ECF subfamily.</text>
</comment>
<keyword evidence="5 6" id="KW-0804">Transcription</keyword>
<evidence type="ECO:0000256" key="4">
    <source>
        <dbReference type="ARBA" id="ARBA00023125"/>
    </source>
</evidence>
<gene>
    <name evidence="9" type="primary">rpoE</name>
    <name evidence="9" type="ORF">KL86PLE_41357</name>
</gene>
<dbReference type="Gene3D" id="1.10.1740.10">
    <property type="match status" value="1"/>
</dbReference>
<dbReference type="Gene3D" id="1.10.10.10">
    <property type="entry name" value="Winged helix-like DNA-binding domain superfamily/Winged helix DNA-binding domain"/>
    <property type="match status" value="1"/>
</dbReference>
<feature type="domain" description="RNA polymerase sigma-70 region 2" evidence="7">
    <location>
        <begin position="62"/>
        <end position="128"/>
    </location>
</feature>
<dbReference type="InterPro" id="IPR013249">
    <property type="entry name" value="RNA_pol_sigma70_r4_t2"/>
</dbReference>
<keyword evidence="4 6" id="KW-0238">DNA-binding</keyword>
<dbReference type="Pfam" id="PF04542">
    <property type="entry name" value="Sigma70_r2"/>
    <property type="match status" value="1"/>
</dbReference>
<dbReference type="PANTHER" id="PTHR43133">
    <property type="entry name" value="RNA POLYMERASE ECF-TYPE SIGMA FACTO"/>
    <property type="match status" value="1"/>
</dbReference>